<name>A0ABR4G5U6_9EURO</name>
<dbReference type="InterPro" id="IPR029063">
    <property type="entry name" value="SAM-dependent_MTases_sf"/>
</dbReference>
<dbReference type="Proteomes" id="UP001610563">
    <property type="component" value="Unassembled WGS sequence"/>
</dbReference>
<dbReference type="EMBL" id="JBFTWV010000046">
    <property type="protein sequence ID" value="KAL2794374.1"/>
    <property type="molecule type" value="Genomic_DNA"/>
</dbReference>
<accession>A0ABR4G5U6</accession>
<comment type="caution">
    <text evidence="2">The sequence shown here is derived from an EMBL/GenBank/DDBJ whole genome shotgun (WGS) entry which is preliminary data.</text>
</comment>
<dbReference type="Pfam" id="PF08242">
    <property type="entry name" value="Methyltransf_12"/>
    <property type="match status" value="1"/>
</dbReference>
<dbReference type="SUPFAM" id="SSF53335">
    <property type="entry name" value="S-adenosyl-L-methionine-dependent methyltransferases"/>
    <property type="match status" value="1"/>
</dbReference>
<evidence type="ECO:0000313" key="3">
    <source>
        <dbReference type="Proteomes" id="UP001610563"/>
    </source>
</evidence>
<feature type="domain" description="Methyltransferase type 12" evidence="1">
    <location>
        <begin position="65"/>
        <end position="177"/>
    </location>
</feature>
<reference evidence="2 3" key="1">
    <citation type="submission" date="2024-07" db="EMBL/GenBank/DDBJ databases">
        <title>Section-level genome sequencing and comparative genomics of Aspergillus sections Usti and Cavernicolus.</title>
        <authorList>
            <consortium name="Lawrence Berkeley National Laboratory"/>
            <person name="Nybo J.L."/>
            <person name="Vesth T.C."/>
            <person name="Theobald S."/>
            <person name="Frisvad J.C."/>
            <person name="Larsen T.O."/>
            <person name="Kjaerboelling I."/>
            <person name="Rothschild-Mancinelli K."/>
            <person name="Lyhne E.K."/>
            <person name="Kogle M.E."/>
            <person name="Barry K."/>
            <person name="Clum A."/>
            <person name="Na H."/>
            <person name="Ledsgaard L."/>
            <person name="Lin J."/>
            <person name="Lipzen A."/>
            <person name="Kuo A."/>
            <person name="Riley R."/>
            <person name="Mondo S."/>
            <person name="Labutti K."/>
            <person name="Haridas S."/>
            <person name="Pangalinan J."/>
            <person name="Salamov A.A."/>
            <person name="Simmons B.A."/>
            <person name="Magnuson J.K."/>
            <person name="Chen J."/>
            <person name="Drula E."/>
            <person name="Henrissat B."/>
            <person name="Wiebenga A."/>
            <person name="Lubbers R.J."/>
            <person name="Gomes A.C."/>
            <person name="Makela M.R."/>
            <person name="Stajich J."/>
            <person name="Grigoriev I.V."/>
            <person name="Mortensen U.H."/>
            <person name="De Vries R.P."/>
            <person name="Baker S.E."/>
            <person name="Andersen M.R."/>
        </authorList>
    </citation>
    <scope>NUCLEOTIDE SEQUENCE [LARGE SCALE GENOMIC DNA]</scope>
    <source>
        <strain evidence="2 3">CBS 209.92</strain>
    </source>
</reference>
<sequence length="303" mass="33661">MTDGQQSAHGAKYAYTNRYWPEFYDLWVKQLFGSDLEKYDAFYWNLVLPFLVQNNAQSNEPLRIVDVGTGTGRVIQGILSGLKKHDNPTGSRIHIIGVDHSQEMLNRAEQLLASEARPLVEVSWLKTSAADLVDENPDLRGAVDLITFAAGSIGHLTAEGEREAFLGQVAGALRKTGSSLTGARPVAAISILAETDDSDQKQDDGVEFGGELRVRSLEWPILEYRKSATTRTVDKSKGVVAEDFSTEVVDVESETVVYAQDYSWSLKIFDQDAWEREVSRSGLRIAQKLGQGVETWYMLQLVD</sequence>
<proteinExistence type="predicted"/>
<gene>
    <name evidence="2" type="ORF">BJX66DRAFT_304241</name>
</gene>
<dbReference type="Gene3D" id="3.40.50.150">
    <property type="entry name" value="Vaccinia Virus protein VP39"/>
    <property type="match status" value="1"/>
</dbReference>
<keyword evidence="3" id="KW-1185">Reference proteome</keyword>
<evidence type="ECO:0000259" key="1">
    <source>
        <dbReference type="Pfam" id="PF08242"/>
    </source>
</evidence>
<organism evidence="2 3">
    <name type="scientific">Aspergillus keveii</name>
    <dbReference type="NCBI Taxonomy" id="714993"/>
    <lineage>
        <taxon>Eukaryota</taxon>
        <taxon>Fungi</taxon>
        <taxon>Dikarya</taxon>
        <taxon>Ascomycota</taxon>
        <taxon>Pezizomycotina</taxon>
        <taxon>Eurotiomycetes</taxon>
        <taxon>Eurotiomycetidae</taxon>
        <taxon>Eurotiales</taxon>
        <taxon>Aspergillaceae</taxon>
        <taxon>Aspergillus</taxon>
        <taxon>Aspergillus subgen. Nidulantes</taxon>
    </lineage>
</organism>
<protein>
    <recommendedName>
        <fullName evidence="1">Methyltransferase type 12 domain-containing protein</fullName>
    </recommendedName>
</protein>
<dbReference type="CDD" id="cd02440">
    <property type="entry name" value="AdoMet_MTases"/>
    <property type="match status" value="1"/>
</dbReference>
<dbReference type="InterPro" id="IPR013217">
    <property type="entry name" value="Methyltransf_12"/>
</dbReference>
<evidence type="ECO:0000313" key="2">
    <source>
        <dbReference type="EMBL" id="KAL2794374.1"/>
    </source>
</evidence>